<evidence type="ECO:0000256" key="3">
    <source>
        <dbReference type="ARBA" id="ARBA00022833"/>
    </source>
</evidence>
<feature type="domain" description="MYND-type" evidence="5">
    <location>
        <begin position="850"/>
        <end position="895"/>
    </location>
</feature>
<dbReference type="Pfam" id="PF01753">
    <property type="entry name" value="zf-MYND"/>
    <property type="match status" value="1"/>
</dbReference>
<reference evidence="6 7" key="1">
    <citation type="submission" date="2024-06" db="EMBL/GenBank/DDBJ databases">
        <authorList>
            <person name="Kraege A."/>
            <person name="Thomma B."/>
        </authorList>
    </citation>
    <scope>NUCLEOTIDE SEQUENCE [LARGE SCALE GENOMIC DNA]</scope>
</reference>
<keyword evidence="1" id="KW-0479">Metal-binding</keyword>
<dbReference type="PROSITE" id="PS01360">
    <property type="entry name" value="ZF_MYND_1"/>
    <property type="match status" value="1"/>
</dbReference>
<accession>A0ABP1FSD8</accession>
<dbReference type="Gene3D" id="2.120.10.80">
    <property type="entry name" value="Kelch-type beta propeller"/>
    <property type="match status" value="1"/>
</dbReference>
<evidence type="ECO:0000313" key="6">
    <source>
        <dbReference type="EMBL" id="CAL5222059.1"/>
    </source>
</evidence>
<keyword evidence="7" id="KW-1185">Reference proteome</keyword>
<evidence type="ECO:0000313" key="7">
    <source>
        <dbReference type="Proteomes" id="UP001497392"/>
    </source>
</evidence>
<evidence type="ECO:0000256" key="2">
    <source>
        <dbReference type="ARBA" id="ARBA00022771"/>
    </source>
</evidence>
<name>A0ABP1FSD8_9CHLO</name>
<evidence type="ECO:0000256" key="1">
    <source>
        <dbReference type="ARBA" id="ARBA00022723"/>
    </source>
</evidence>
<dbReference type="InterPro" id="IPR015915">
    <property type="entry name" value="Kelch-typ_b-propeller"/>
</dbReference>
<sequence length="915" mass="101056">MAYIRSLAASASGSDPENLTWKEVALVMKHGHLDLSVLGQLDLDGASAMAAVNMAKHDLAFSSMLASKATERALDIADLLLEADCTCCTEERMKLAARTYYILMGAAFFAGNIMEACRAKWLVDCLEAKPPPWLFDIDVKPPEKTRQGFNTLKIQDIMGSMHDVLNAFRSPKALVGIPEKWSGVLRASPKALCWYPAHISSQDTYLPGTVFQKEAESNFFNCGSYKMRPVFVARHRQGQGYSYTVHSCGLQGDDTKMEVDWLTVLWPRADRFEVGAVSGSMLYLTTFCPPISGAILGIDLTRPDEEPKARWTMPHSSPTVERGGLTMVALGGDLYVYGGCKETSACPPGSRQFLSDIIVARARNGVVSQPWKQLAIKESVGPPPRLIEPCFFGHESPEGQLRLYLFSGVQLPASNMSGPGAGKPVSTLWRLDLADAEWIELEQHGSRPCMRMMSHGAFMSPDGQKALIAGGTTAFSCKHFSLAERSPRDARVIALPDLFELDLSTACWVPIVPKGKKWISGFRFCGGAYLASNHIGLLGLSRDAEVTVIRLGEPNNPVADWATAVNIRHGKGQGAGKDSSSQNKAALYPDPGSYLEMLLQMDRSQHACTILTQHFSTTLTMPCIVFTPRHKEVFGWSEPFGSMLKGKYEVIPKSGESLKKFPFKEPWLHPELCPFNVGPHWLGGYDEVSIGVKRVEPPSHAEQAGVPWFQSMHNVLRAFQTTKAAEEYFNLMLPPWDANEGCNGWVPAMEWARDGMPAQINKIAISAYTPGFESTVNRPEFFPVYVMAVSGSLFVAMLLDMRGPNAAFSPADPDPDRLWPYEIHNFRAISQFLMHPIASYAEAGCLSYQCAFCGEPWNSTVDSDKPKPKVCECQMVRYCTRTCQSRHWRVHKPICKAARQPGGITQDQALSFVHN</sequence>
<evidence type="ECO:0000256" key="4">
    <source>
        <dbReference type="PROSITE-ProRule" id="PRU00134"/>
    </source>
</evidence>
<keyword evidence="2 4" id="KW-0863">Zinc-finger</keyword>
<dbReference type="InterPro" id="IPR002893">
    <property type="entry name" value="Znf_MYND"/>
</dbReference>
<dbReference type="Gene3D" id="6.10.140.2220">
    <property type="match status" value="1"/>
</dbReference>
<protein>
    <submittedName>
        <fullName evidence="6">G4358 protein</fullName>
    </submittedName>
</protein>
<gene>
    <name evidence="6" type="primary">g4358</name>
    <name evidence="6" type="ORF">VP750_LOCUS3718</name>
</gene>
<dbReference type="Proteomes" id="UP001497392">
    <property type="component" value="Unassembled WGS sequence"/>
</dbReference>
<evidence type="ECO:0000259" key="5">
    <source>
        <dbReference type="PROSITE" id="PS50865"/>
    </source>
</evidence>
<dbReference type="PROSITE" id="PS50865">
    <property type="entry name" value="ZF_MYND_2"/>
    <property type="match status" value="1"/>
</dbReference>
<dbReference type="SUPFAM" id="SSF144232">
    <property type="entry name" value="HIT/MYND zinc finger-like"/>
    <property type="match status" value="1"/>
</dbReference>
<comment type="caution">
    <text evidence="6">The sequence shown here is derived from an EMBL/GenBank/DDBJ whole genome shotgun (WGS) entry which is preliminary data.</text>
</comment>
<dbReference type="SUPFAM" id="SSF117281">
    <property type="entry name" value="Kelch motif"/>
    <property type="match status" value="1"/>
</dbReference>
<dbReference type="EMBL" id="CAXHTA020000006">
    <property type="protein sequence ID" value="CAL5222059.1"/>
    <property type="molecule type" value="Genomic_DNA"/>
</dbReference>
<proteinExistence type="predicted"/>
<keyword evidence="3" id="KW-0862">Zinc</keyword>
<organism evidence="6 7">
    <name type="scientific">Coccomyxa viridis</name>
    <dbReference type="NCBI Taxonomy" id="1274662"/>
    <lineage>
        <taxon>Eukaryota</taxon>
        <taxon>Viridiplantae</taxon>
        <taxon>Chlorophyta</taxon>
        <taxon>core chlorophytes</taxon>
        <taxon>Trebouxiophyceae</taxon>
        <taxon>Trebouxiophyceae incertae sedis</taxon>
        <taxon>Coccomyxaceae</taxon>
        <taxon>Coccomyxa</taxon>
    </lineage>
</organism>